<evidence type="ECO:0000313" key="2">
    <source>
        <dbReference type="EMBL" id="SNT36206.1"/>
    </source>
</evidence>
<protein>
    <submittedName>
        <fullName evidence="2">Uncharacterized protein</fullName>
    </submittedName>
</protein>
<dbReference type="AlphaFoldDB" id="A0A239M0C5"/>
<gene>
    <name evidence="2" type="ORF">SAMN05421642_11572</name>
</gene>
<dbReference type="Proteomes" id="UP000198327">
    <property type="component" value="Unassembled WGS sequence"/>
</dbReference>
<feature type="compositionally biased region" description="Polar residues" evidence="1">
    <location>
        <begin position="44"/>
        <end position="56"/>
    </location>
</feature>
<evidence type="ECO:0000313" key="3">
    <source>
        <dbReference type="Proteomes" id="UP000198327"/>
    </source>
</evidence>
<accession>A0A239M0C5</accession>
<dbReference type="EMBL" id="FZOW01000015">
    <property type="protein sequence ID" value="SNT36206.1"/>
    <property type="molecule type" value="Genomic_DNA"/>
</dbReference>
<proteinExistence type="predicted"/>
<feature type="region of interest" description="Disordered" evidence="1">
    <location>
        <begin position="44"/>
        <end position="77"/>
    </location>
</feature>
<keyword evidence="3" id="KW-1185">Reference proteome</keyword>
<evidence type="ECO:0000256" key="1">
    <source>
        <dbReference type="SAM" id="MobiDB-lite"/>
    </source>
</evidence>
<organism evidence="2 3">
    <name type="scientific">Rhodococcoides kyotonense</name>
    <dbReference type="NCBI Taxonomy" id="398843"/>
    <lineage>
        <taxon>Bacteria</taxon>
        <taxon>Bacillati</taxon>
        <taxon>Actinomycetota</taxon>
        <taxon>Actinomycetes</taxon>
        <taxon>Mycobacteriales</taxon>
        <taxon>Nocardiaceae</taxon>
        <taxon>Rhodococcoides</taxon>
    </lineage>
</organism>
<name>A0A239M0C5_9NOCA</name>
<reference evidence="3" key="1">
    <citation type="submission" date="2017-06" db="EMBL/GenBank/DDBJ databases">
        <authorList>
            <person name="Varghese N."/>
            <person name="Submissions S."/>
        </authorList>
    </citation>
    <scope>NUCLEOTIDE SEQUENCE [LARGE SCALE GENOMIC DNA]</scope>
    <source>
        <strain evidence="3">JCM 23211</strain>
    </source>
</reference>
<sequence length="208" mass="23062">MLADADVANQGVCHAPLTNMGWRGVDYGVPSNSCTRTSAIRCSQGSSDASTRSRSTPALHRESIWATDQRSTPRQGRWTRSAGHCRWRTGAFSFQKCCLGDFLLSSHGRSRRITHIGDLDAGSLRTGPRRSSIHRRRHRGLGERLRVRLGCRDFRSRPRVIMRLTDARDAGSVGSADPKRLKPEVPQVPLTTAPSYGFCCLFEGEIVL</sequence>